<dbReference type="NCBIfam" id="TIGR01509">
    <property type="entry name" value="HAD-SF-IA-v3"/>
    <property type="match status" value="1"/>
</dbReference>
<dbReference type="InterPro" id="IPR041492">
    <property type="entry name" value="HAD_2"/>
</dbReference>
<comment type="caution">
    <text evidence="1">The sequence shown here is derived from an EMBL/GenBank/DDBJ whole genome shotgun (WGS) entry which is preliminary data.</text>
</comment>
<keyword evidence="1" id="KW-0378">Hydrolase</keyword>
<dbReference type="PANTHER" id="PTHR18901:SF38">
    <property type="entry name" value="PSEUDOURIDINE-5'-PHOSPHATASE"/>
    <property type="match status" value="1"/>
</dbReference>
<gene>
    <name evidence="1" type="ORF">HMPREF9019_2039</name>
</gene>
<dbReference type="Gene3D" id="3.40.50.1000">
    <property type="entry name" value="HAD superfamily/HAD-like"/>
    <property type="match status" value="1"/>
</dbReference>
<evidence type="ECO:0000313" key="1">
    <source>
        <dbReference type="EMBL" id="EFA97454.1"/>
    </source>
</evidence>
<dbReference type="SUPFAM" id="SSF56784">
    <property type="entry name" value="HAD-like"/>
    <property type="match status" value="1"/>
</dbReference>
<keyword evidence="2" id="KW-1185">Reference proteome</keyword>
<dbReference type="InterPro" id="IPR023214">
    <property type="entry name" value="HAD_sf"/>
</dbReference>
<protein>
    <submittedName>
        <fullName evidence="1">HAD hydrolase, family IA, variant 3</fullName>
    </submittedName>
</protein>
<dbReference type="InterPro" id="IPR036412">
    <property type="entry name" value="HAD-like_sf"/>
</dbReference>
<dbReference type="Gene3D" id="1.10.150.240">
    <property type="entry name" value="Putative phosphatase, domain 2"/>
    <property type="match status" value="1"/>
</dbReference>
<reference evidence="1 2" key="1">
    <citation type="submission" date="2009-12" db="EMBL/GenBank/DDBJ databases">
        <title>Genome Sequence of Prevotella timonensis CRIS 5C-B1.</title>
        <authorList>
            <person name="Durkin A.S."/>
            <person name="Madupu R."/>
            <person name="Torralba M."/>
            <person name="Methe B."/>
            <person name="Sutton G."/>
            <person name="Strausberg R.L."/>
            <person name="Nelson K.E."/>
        </authorList>
    </citation>
    <scope>NUCLEOTIDE SEQUENCE [LARGE SCALE GENOMIC DNA]</scope>
    <source>
        <strain evidence="1 2">CRIS 5C-B1</strain>
    </source>
</reference>
<dbReference type="SFLD" id="SFLDS00003">
    <property type="entry name" value="Haloacid_Dehalogenase"/>
    <property type="match status" value="1"/>
</dbReference>
<accession>D1VZK4</accession>
<dbReference type="Pfam" id="PF13419">
    <property type="entry name" value="HAD_2"/>
    <property type="match status" value="1"/>
</dbReference>
<dbReference type="InterPro" id="IPR023198">
    <property type="entry name" value="PGP-like_dom2"/>
</dbReference>
<organism evidence="1 2">
    <name type="scientific">Hoylesella timonensis CRIS 5C-B1</name>
    <dbReference type="NCBI Taxonomy" id="679189"/>
    <lineage>
        <taxon>Bacteria</taxon>
        <taxon>Pseudomonadati</taxon>
        <taxon>Bacteroidota</taxon>
        <taxon>Bacteroidia</taxon>
        <taxon>Bacteroidales</taxon>
        <taxon>Prevotellaceae</taxon>
        <taxon>Hoylesella</taxon>
    </lineage>
</organism>
<evidence type="ECO:0000313" key="2">
    <source>
        <dbReference type="Proteomes" id="UP000004001"/>
    </source>
</evidence>
<dbReference type="AlphaFoldDB" id="D1VZK4"/>
<dbReference type="eggNOG" id="COG0637">
    <property type="taxonomic scope" value="Bacteria"/>
</dbReference>
<dbReference type="SFLD" id="SFLDG01129">
    <property type="entry name" value="C1.5:_HAD__Beta-PGM__Phosphata"/>
    <property type="match status" value="1"/>
</dbReference>
<name>D1VZK4_9BACT</name>
<dbReference type="SFLD" id="SFLDG01135">
    <property type="entry name" value="C1.5.6:_HAD__Beta-PGM__Phospha"/>
    <property type="match status" value="1"/>
</dbReference>
<dbReference type="Proteomes" id="UP000004001">
    <property type="component" value="Unassembled WGS sequence"/>
</dbReference>
<dbReference type="GO" id="GO:0016787">
    <property type="term" value="F:hydrolase activity"/>
    <property type="evidence" value="ECO:0007669"/>
    <property type="project" value="UniProtKB-KW"/>
</dbReference>
<dbReference type="PANTHER" id="PTHR18901">
    <property type="entry name" value="2-DEOXYGLUCOSE-6-PHOSPHATE PHOSPHATASE 2"/>
    <property type="match status" value="1"/>
</dbReference>
<dbReference type="InterPro" id="IPR006439">
    <property type="entry name" value="HAD-SF_hydro_IA"/>
</dbReference>
<dbReference type="EMBL" id="ADEF01000034">
    <property type="protein sequence ID" value="EFA97454.1"/>
    <property type="molecule type" value="Genomic_DNA"/>
</dbReference>
<proteinExistence type="predicted"/>
<sequence>MQKYEYFLYLWHINLLNKVKMYTTALFDLDGVILDTEPQYTILWDQIGEEYYPELKHFAHRIKGQTLVQIFEMYFRNNDAVQRTITNRINEYEREMQYHYILGVKEFIEDLRQHQINTAVVTSSNLAKMKNVYRNHPEFGRLFDKILTSEDFLKSKPHPDCYLQAAANFQVPVSECVVFEDSINGLKAAKAANMTVCGLSTTLPASEISSLCDVVIPHFKGFDYPKFRSMFG</sequence>